<evidence type="ECO:0000256" key="3">
    <source>
        <dbReference type="ARBA" id="ARBA00022723"/>
    </source>
</evidence>
<keyword evidence="7" id="KW-1185">Reference proteome</keyword>
<gene>
    <name evidence="6" type="ORF">ISF26_06250</name>
</gene>
<comment type="cofactor">
    <cofactor evidence="1">
        <name>Mg(2+)</name>
        <dbReference type="ChEBI" id="CHEBI:18420"/>
    </cofactor>
</comment>
<dbReference type="SUPFAM" id="SSF56655">
    <property type="entry name" value="Carbohydrate phosphatase"/>
    <property type="match status" value="1"/>
</dbReference>
<keyword evidence="3" id="KW-0479">Metal-binding</keyword>
<evidence type="ECO:0000256" key="5">
    <source>
        <dbReference type="ARBA" id="ARBA00022842"/>
    </source>
</evidence>
<dbReference type="InterPro" id="IPR051090">
    <property type="entry name" value="Inositol_monoP_superfamily"/>
</dbReference>
<dbReference type="PANTHER" id="PTHR43200:SF6">
    <property type="entry name" value="3'(2'),5'-BISPHOSPHATE NUCLEOTIDASE"/>
    <property type="match status" value="1"/>
</dbReference>
<protein>
    <submittedName>
        <fullName evidence="6">Inositol monophosphatase family protein</fullName>
    </submittedName>
</protein>
<dbReference type="EMBL" id="CP063845">
    <property type="protein sequence ID" value="UFP95831.1"/>
    <property type="molecule type" value="Genomic_DNA"/>
</dbReference>
<proteinExistence type="inferred from homology"/>
<accession>A0ABY3PQ64</accession>
<organism evidence="6 7">
    <name type="scientific">Gloeobacter morelensis MG652769</name>
    <dbReference type="NCBI Taxonomy" id="2781736"/>
    <lineage>
        <taxon>Bacteria</taxon>
        <taxon>Bacillati</taxon>
        <taxon>Cyanobacteriota</taxon>
        <taxon>Cyanophyceae</taxon>
        <taxon>Gloeobacterales</taxon>
        <taxon>Gloeobacteraceae</taxon>
        <taxon>Gloeobacter</taxon>
        <taxon>Gloeobacter morelensis</taxon>
    </lineage>
</organism>
<evidence type="ECO:0000256" key="1">
    <source>
        <dbReference type="ARBA" id="ARBA00001946"/>
    </source>
</evidence>
<keyword evidence="4" id="KW-0378">Hydrolase</keyword>
<dbReference type="Pfam" id="PF00459">
    <property type="entry name" value="Inositol_P"/>
    <property type="match status" value="1"/>
</dbReference>
<dbReference type="InterPro" id="IPR000760">
    <property type="entry name" value="Inositol_monophosphatase-like"/>
</dbReference>
<evidence type="ECO:0000256" key="2">
    <source>
        <dbReference type="ARBA" id="ARBA00009759"/>
    </source>
</evidence>
<sequence length="274" mass="28948">MGQANEKRREQLDFALELARAAEEAIMPHFRTAVVEYKGDGSEVTAADRAAERAIRERIAGVYPGAAILGEEFGGEAGPVSGEQWVIDPIDGTTSFVLGLPMFGTLIALLEDGQPVVGVIHMPAMGETVYAGRGLGCWFAHSGGQAVQVRAAREVELQEAFASSTGAHSSDIQHQAAQTPYRLAALINATKKFRFVGDCVQHALVCRGRLHLAVDTLMNPWDTAALVPCVREAGGAAATLEGNEDAVVFGGNFISACSPALLHEALAVLSPVQK</sequence>
<dbReference type="Proteomes" id="UP001054846">
    <property type="component" value="Chromosome"/>
</dbReference>
<dbReference type="Gene3D" id="3.40.190.80">
    <property type="match status" value="1"/>
</dbReference>
<comment type="similarity">
    <text evidence="2">Belongs to the inositol monophosphatase superfamily.</text>
</comment>
<dbReference type="PRINTS" id="PR00377">
    <property type="entry name" value="IMPHPHTASES"/>
</dbReference>
<dbReference type="RefSeq" id="WP_230843055.1">
    <property type="nucleotide sequence ID" value="NZ_CP063845.1"/>
</dbReference>
<evidence type="ECO:0000313" key="6">
    <source>
        <dbReference type="EMBL" id="UFP95831.1"/>
    </source>
</evidence>
<keyword evidence="5" id="KW-0460">Magnesium</keyword>
<evidence type="ECO:0000256" key="4">
    <source>
        <dbReference type="ARBA" id="ARBA00022801"/>
    </source>
</evidence>
<dbReference type="Gene3D" id="3.30.540.10">
    <property type="entry name" value="Fructose-1,6-Bisphosphatase, subunit A, domain 1"/>
    <property type="match status" value="1"/>
</dbReference>
<reference evidence="6 7" key="1">
    <citation type="journal article" date="2021" name="Genome Biol. Evol.">
        <title>Complete Genome Sequencing of a Novel Gloeobacter Species from a Waterfall Cave in Mexico.</title>
        <authorList>
            <person name="Saw J.H."/>
            <person name="Cardona T."/>
            <person name="Montejano G."/>
        </authorList>
    </citation>
    <scope>NUCLEOTIDE SEQUENCE [LARGE SCALE GENOMIC DNA]</scope>
    <source>
        <strain evidence="6">MG652769</strain>
    </source>
</reference>
<dbReference type="PANTHER" id="PTHR43200">
    <property type="entry name" value="PHOSPHATASE"/>
    <property type="match status" value="1"/>
</dbReference>
<dbReference type="CDD" id="cd01641">
    <property type="entry name" value="Bacterial_IMPase_like_1"/>
    <property type="match status" value="1"/>
</dbReference>
<name>A0ABY3PQ64_9CYAN</name>
<evidence type="ECO:0000313" key="7">
    <source>
        <dbReference type="Proteomes" id="UP001054846"/>
    </source>
</evidence>